<evidence type="ECO:0000313" key="6">
    <source>
        <dbReference type="Proteomes" id="UP001377804"/>
    </source>
</evidence>
<dbReference type="Proteomes" id="UP001377804">
    <property type="component" value="Unassembled WGS sequence"/>
</dbReference>
<dbReference type="PANTHER" id="PTHR42756:SF1">
    <property type="entry name" value="TRANSCRIPTIONAL REPRESSOR OF EMRAB OPERON"/>
    <property type="match status" value="1"/>
</dbReference>
<dbReference type="PROSITE" id="PS50995">
    <property type="entry name" value="HTH_MARR_2"/>
    <property type="match status" value="1"/>
</dbReference>
<feature type="domain" description="HTH marR-type" evidence="4">
    <location>
        <begin position="1"/>
        <end position="137"/>
    </location>
</feature>
<dbReference type="PRINTS" id="PR00598">
    <property type="entry name" value="HTHMARR"/>
</dbReference>
<dbReference type="InterPro" id="IPR000835">
    <property type="entry name" value="HTH_MarR-typ"/>
</dbReference>
<dbReference type="Gene3D" id="1.10.10.10">
    <property type="entry name" value="Winged helix-like DNA-binding domain superfamily/Winged helix DNA-binding domain"/>
    <property type="match status" value="1"/>
</dbReference>
<keyword evidence="1" id="KW-0805">Transcription regulation</keyword>
<accession>A0ABU8SHG6</accession>
<dbReference type="EMBL" id="JAWMWG010000001">
    <property type="protein sequence ID" value="MEJ6348480.1"/>
    <property type="molecule type" value="Genomic_DNA"/>
</dbReference>
<keyword evidence="6" id="KW-1185">Reference proteome</keyword>
<comment type="caution">
    <text evidence="5">The sequence shown here is derived from an EMBL/GenBank/DDBJ whole genome shotgun (WGS) entry which is preliminary data.</text>
</comment>
<evidence type="ECO:0000259" key="4">
    <source>
        <dbReference type="PROSITE" id="PS50995"/>
    </source>
</evidence>
<dbReference type="SUPFAM" id="SSF46785">
    <property type="entry name" value="Winged helix' DNA-binding domain"/>
    <property type="match status" value="1"/>
</dbReference>
<dbReference type="Pfam" id="PF12802">
    <property type="entry name" value="MarR_2"/>
    <property type="match status" value="1"/>
</dbReference>
<keyword evidence="3" id="KW-0804">Transcription</keyword>
<protein>
    <submittedName>
        <fullName evidence="5">MarR family transcriptional regulator</fullName>
    </submittedName>
</protein>
<evidence type="ECO:0000256" key="2">
    <source>
        <dbReference type="ARBA" id="ARBA00023125"/>
    </source>
</evidence>
<proteinExistence type="predicted"/>
<dbReference type="RefSeq" id="WP_339969687.1">
    <property type="nucleotide sequence ID" value="NZ_JAWMWG010000001.1"/>
</dbReference>
<keyword evidence="2" id="KW-0238">DNA-binding</keyword>
<evidence type="ECO:0000256" key="3">
    <source>
        <dbReference type="ARBA" id="ARBA00023163"/>
    </source>
</evidence>
<dbReference type="InterPro" id="IPR036388">
    <property type="entry name" value="WH-like_DNA-bd_sf"/>
</dbReference>
<reference evidence="5 6" key="1">
    <citation type="submission" date="2023-10" db="EMBL/GenBank/DDBJ databases">
        <title>Holzapfeliella saturejae sp. nov. isolated from Satureja montana flowers.</title>
        <authorList>
            <person name="Alcantara C."/>
            <person name="Zuniga M."/>
            <person name="Landete J.M."/>
            <person name="Monedero V."/>
        </authorList>
    </citation>
    <scope>NUCLEOTIDE SEQUENCE [LARGE SCALE GENOMIC DNA]</scope>
    <source>
        <strain evidence="5 6">He02</strain>
    </source>
</reference>
<evidence type="ECO:0000313" key="5">
    <source>
        <dbReference type="EMBL" id="MEJ6348480.1"/>
    </source>
</evidence>
<name>A0ABU8SHG6_9LACO</name>
<dbReference type="InterPro" id="IPR036390">
    <property type="entry name" value="WH_DNA-bd_sf"/>
</dbReference>
<sequence length="142" mass="16639">MNVKNIRHFNRFYTRILGVFNNRVFDLDYSLLEMRALGEIGRCEGITSNELTTILSIDKTYLSRILKKLKQNDLIYRQKDEIDQRLFHLYLTKDGIDLYHYIETQSDNQIAANLKGLSAKEITELETSMKTIEKLLSKTTTN</sequence>
<dbReference type="SMART" id="SM00347">
    <property type="entry name" value="HTH_MARR"/>
    <property type="match status" value="1"/>
</dbReference>
<gene>
    <name evidence="5" type="ORF">R4Y45_04465</name>
</gene>
<organism evidence="5 6">
    <name type="scientific">Holzapfeliella saturejae</name>
    <dbReference type="NCBI Taxonomy" id="3082953"/>
    <lineage>
        <taxon>Bacteria</taxon>
        <taxon>Bacillati</taxon>
        <taxon>Bacillota</taxon>
        <taxon>Bacilli</taxon>
        <taxon>Lactobacillales</taxon>
        <taxon>Lactobacillaceae</taxon>
        <taxon>Holzapfeliella</taxon>
    </lineage>
</organism>
<evidence type="ECO:0000256" key="1">
    <source>
        <dbReference type="ARBA" id="ARBA00023015"/>
    </source>
</evidence>
<dbReference type="PANTHER" id="PTHR42756">
    <property type="entry name" value="TRANSCRIPTIONAL REGULATOR, MARR"/>
    <property type="match status" value="1"/>
</dbReference>